<comment type="similarity">
    <text evidence="2">Belongs to the Tim44 family.</text>
</comment>
<dbReference type="InterPro" id="IPR007379">
    <property type="entry name" value="Tim44-like_dom"/>
</dbReference>
<dbReference type="SMART" id="SM00978">
    <property type="entry name" value="Tim44"/>
    <property type="match status" value="1"/>
</dbReference>
<evidence type="ECO:0000256" key="5">
    <source>
        <dbReference type="ARBA" id="ARBA00022927"/>
    </source>
</evidence>
<keyword evidence="3" id="KW-0813">Transport</keyword>
<dbReference type="GO" id="GO:0030150">
    <property type="term" value="P:protein import into mitochondrial matrix"/>
    <property type="evidence" value="ECO:0007669"/>
    <property type="project" value="InterPro"/>
</dbReference>
<evidence type="ECO:0000313" key="12">
    <source>
        <dbReference type="Proteomes" id="UP000694846"/>
    </source>
</evidence>
<proteinExistence type="inferred from homology"/>
<reference evidence="13" key="1">
    <citation type="submission" date="2025-08" db="UniProtKB">
        <authorList>
            <consortium name="RefSeq"/>
        </authorList>
    </citation>
    <scope>IDENTIFICATION</scope>
    <source>
        <tissue evidence="13">Whole body</tissue>
    </source>
</reference>
<dbReference type="Pfam" id="PF04280">
    <property type="entry name" value="Tim44"/>
    <property type="match status" value="1"/>
</dbReference>
<dbReference type="PANTHER" id="PTHR10721">
    <property type="entry name" value="MITOCHONDRIAL IMPORT INNER MEMBRANE TRANSLOCASE SUBUNIT TIM44"/>
    <property type="match status" value="1"/>
</dbReference>
<evidence type="ECO:0000256" key="6">
    <source>
        <dbReference type="ARBA" id="ARBA00022946"/>
    </source>
</evidence>
<evidence type="ECO:0000256" key="10">
    <source>
        <dbReference type="SAM" id="Coils"/>
    </source>
</evidence>
<dbReference type="Gene3D" id="3.10.450.240">
    <property type="match status" value="1"/>
</dbReference>
<dbReference type="AlphaFoldDB" id="A0A8B8GFR7"/>
<evidence type="ECO:0000259" key="11">
    <source>
        <dbReference type="SMART" id="SM00978"/>
    </source>
</evidence>
<gene>
    <name evidence="13" type="primary">LOC112691672</name>
</gene>
<evidence type="ECO:0000256" key="7">
    <source>
        <dbReference type="ARBA" id="ARBA00023010"/>
    </source>
</evidence>
<evidence type="ECO:0000256" key="8">
    <source>
        <dbReference type="ARBA" id="ARBA00023128"/>
    </source>
</evidence>
<name>A0A8B8GFR7_9HEMI</name>
<feature type="coiled-coil region" evidence="10">
    <location>
        <begin position="39"/>
        <end position="73"/>
    </location>
</feature>
<keyword evidence="6" id="KW-0809">Transit peptide</keyword>
<dbReference type="InterPro" id="IPR032710">
    <property type="entry name" value="NTF2-like_dom_sf"/>
</dbReference>
<dbReference type="PIRSF" id="PIRSF037871">
    <property type="entry name" value="TIM44"/>
    <property type="match status" value="1"/>
</dbReference>
<dbReference type="GeneID" id="112691672"/>
<sequence>MYSVWPRYRYIYRNTHCLKYYSSTPPQKPNFFMQVFNNIRDEIAKNKEMKQNLEQFRAEKKKLEESDNLIKARQKLNTIESETFKVTQQAKSVVNIVMNTVKTKVNQASESDLAKKAGKISGSISKTVLESGTKIGQSGPVKSFSNTAEAISAQIDSETSLNSHVYKAPKSLRKRSDLGNQGRFVPNETETGITIHKDSMIWESWNKFKSENSFMQKLSDLKERFDDSDHVLARATRSVTNTLSSVFQNAEMSDVVTELCRVEPDFSLVNFIRQCETDIIPNVLEAIAREDLEILKDWCFEAPYRVLSHPINEHRKKGHQTYCKVLDVHNVDVVTGKLMSHGPVLIISFSAQQIMYIKDINGLIIDGDPHTVIRVMYTWAMCRDLEEVNPRAAWKLLDIAANSTAQLL</sequence>
<dbReference type="GO" id="GO:0005743">
    <property type="term" value="C:mitochondrial inner membrane"/>
    <property type="evidence" value="ECO:0007669"/>
    <property type="project" value="UniProtKB-SubCell"/>
</dbReference>
<evidence type="ECO:0000256" key="2">
    <source>
        <dbReference type="ARBA" id="ARBA00009597"/>
    </source>
</evidence>
<accession>A0A8B8GFR7</accession>
<dbReference type="InterPro" id="IPR039544">
    <property type="entry name" value="Tim44-like"/>
</dbReference>
<dbReference type="PANTHER" id="PTHR10721:SF1">
    <property type="entry name" value="MITOCHONDRIAL IMPORT INNER MEMBRANE TRANSLOCASE SUBUNIT TIM44"/>
    <property type="match status" value="1"/>
</dbReference>
<keyword evidence="8" id="KW-0496">Mitochondrion</keyword>
<dbReference type="RefSeq" id="XP_025421803.1">
    <property type="nucleotide sequence ID" value="XM_025566018.1"/>
</dbReference>
<evidence type="ECO:0000256" key="3">
    <source>
        <dbReference type="ARBA" id="ARBA00022448"/>
    </source>
</evidence>
<keyword evidence="5" id="KW-0653">Protein transport</keyword>
<evidence type="ECO:0000256" key="9">
    <source>
        <dbReference type="ARBA" id="ARBA00023136"/>
    </source>
</evidence>
<keyword evidence="10" id="KW-0175">Coiled coil</keyword>
<protein>
    <submittedName>
        <fullName evidence="13">Mitochondrial import inner membrane translocase subunit TIM44</fullName>
    </submittedName>
</protein>
<dbReference type="OrthoDB" id="10265990at2759"/>
<dbReference type="GO" id="GO:0051087">
    <property type="term" value="F:protein-folding chaperone binding"/>
    <property type="evidence" value="ECO:0007669"/>
    <property type="project" value="InterPro"/>
</dbReference>
<keyword evidence="7" id="KW-0811">Translocation</keyword>
<evidence type="ECO:0000256" key="1">
    <source>
        <dbReference type="ARBA" id="ARBA00004273"/>
    </source>
</evidence>
<dbReference type="SUPFAM" id="SSF54427">
    <property type="entry name" value="NTF2-like"/>
    <property type="match status" value="1"/>
</dbReference>
<dbReference type="Proteomes" id="UP000694846">
    <property type="component" value="Unplaced"/>
</dbReference>
<organism evidence="12 13">
    <name type="scientific">Sipha flava</name>
    <name type="common">yellow sugarcane aphid</name>
    <dbReference type="NCBI Taxonomy" id="143950"/>
    <lineage>
        <taxon>Eukaryota</taxon>
        <taxon>Metazoa</taxon>
        <taxon>Ecdysozoa</taxon>
        <taxon>Arthropoda</taxon>
        <taxon>Hexapoda</taxon>
        <taxon>Insecta</taxon>
        <taxon>Pterygota</taxon>
        <taxon>Neoptera</taxon>
        <taxon>Paraneoptera</taxon>
        <taxon>Hemiptera</taxon>
        <taxon>Sternorrhyncha</taxon>
        <taxon>Aphidomorpha</taxon>
        <taxon>Aphidoidea</taxon>
        <taxon>Aphididae</taxon>
        <taxon>Sipha</taxon>
    </lineage>
</organism>
<evidence type="ECO:0000256" key="4">
    <source>
        <dbReference type="ARBA" id="ARBA00022792"/>
    </source>
</evidence>
<keyword evidence="12" id="KW-1185">Reference proteome</keyword>
<evidence type="ECO:0000313" key="13">
    <source>
        <dbReference type="RefSeq" id="XP_025421803.1"/>
    </source>
</evidence>
<comment type="subcellular location">
    <subcellularLocation>
        <location evidence="1">Mitochondrion inner membrane</location>
    </subcellularLocation>
</comment>
<keyword evidence="9" id="KW-0472">Membrane</keyword>
<feature type="domain" description="Tim44-like" evidence="11">
    <location>
        <begin position="252"/>
        <end position="401"/>
    </location>
</feature>
<keyword evidence="4" id="KW-0999">Mitochondrion inner membrane</keyword>
<dbReference type="InterPro" id="IPR017303">
    <property type="entry name" value="Tim44"/>
</dbReference>